<dbReference type="AlphaFoldDB" id="A0AAN9AB32"/>
<comment type="similarity">
    <text evidence="2">Belongs to the SNAPC3/SRD2 family.</text>
</comment>
<evidence type="ECO:0000256" key="8">
    <source>
        <dbReference type="ARBA" id="ARBA00025193"/>
    </source>
</evidence>
<dbReference type="GO" id="GO:0000978">
    <property type="term" value="F:RNA polymerase II cis-regulatory region sequence-specific DNA binding"/>
    <property type="evidence" value="ECO:0007669"/>
    <property type="project" value="TreeGrafter"/>
</dbReference>
<keyword evidence="7" id="KW-0539">Nucleus</keyword>
<sequence>MENIYNLKQCPWITEEPINLRKYFEEYHELLDIASGKPHHEKAYPDESLLQFFPTSSDENLDETFDLENSTTCGAKLDDTEVSFAGSTVDLQKMEQDCSVDLLTVEDELATEGEYILIEPIRHSGSLTNWYAGNFEDGIIPPRGLETLQTLQEQAMELHKRENVRDYARHRQRLLKYFSTIRMITDENNHPEPTRQKHIALSSFRDIVLNVRIQRPYHKKTYLKKSSNRFPSHSQELLLLGSQNLSDLRDALICINDLGVNQDFSADPQIHHLSHVPNNSIQFPSGFFYINGVFYNDVRDLDAKLYSDNIIKWAKRHVEIGEVKAAKMHETKFIDLELRLGYPYVYMHQGNCEHIIVFTDVRLHHPTDPQDSAKYPMFRGQATKLAVKCHICSLFLANWIVMNDSRIPVPNAHVCDRCLKQFCYNNKGMKIEQNLKVYPFTDEFFSQQKKEFKYSNI</sequence>
<dbReference type="Pfam" id="PF12251">
    <property type="entry name" value="SNAPC3"/>
    <property type="match status" value="1"/>
</dbReference>
<evidence type="ECO:0000256" key="5">
    <source>
        <dbReference type="ARBA" id="ARBA00023125"/>
    </source>
</evidence>
<reference evidence="11 12" key="1">
    <citation type="submission" date="2023-11" db="EMBL/GenBank/DDBJ databases">
        <title>Halocaridina rubra genome assembly.</title>
        <authorList>
            <person name="Smith C."/>
        </authorList>
    </citation>
    <scope>NUCLEOTIDE SEQUENCE [LARGE SCALE GENOMIC DNA]</scope>
    <source>
        <strain evidence="11">EP-1</strain>
        <tissue evidence="11">Whole</tissue>
    </source>
</reference>
<evidence type="ECO:0000256" key="10">
    <source>
        <dbReference type="ARBA" id="ARBA00029606"/>
    </source>
</evidence>
<evidence type="ECO:0000256" key="7">
    <source>
        <dbReference type="ARBA" id="ARBA00023242"/>
    </source>
</evidence>
<proteinExistence type="inferred from homology"/>
<dbReference type="GO" id="GO:0042795">
    <property type="term" value="P:snRNA transcription by RNA polymerase II"/>
    <property type="evidence" value="ECO:0007669"/>
    <property type="project" value="TreeGrafter"/>
</dbReference>
<evidence type="ECO:0000256" key="2">
    <source>
        <dbReference type="ARBA" id="ARBA00010410"/>
    </source>
</evidence>
<comment type="subcellular location">
    <subcellularLocation>
        <location evidence="1">Nucleus</location>
    </subcellularLocation>
</comment>
<dbReference type="InterPro" id="IPR022042">
    <property type="entry name" value="snRNA-activating_su3"/>
</dbReference>
<dbReference type="PANTHER" id="PTHR13421:SF16">
    <property type="entry name" value="SNRNA-ACTIVATING PROTEIN COMPLEX SUBUNIT 3"/>
    <property type="match status" value="1"/>
</dbReference>
<dbReference type="GO" id="GO:0042796">
    <property type="term" value="P:snRNA transcription by RNA polymerase III"/>
    <property type="evidence" value="ECO:0007669"/>
    <property type="project" value="TreeGrafter"/>
</dbReference>
<dbReference type="GO" id="GO:0019185">
    <property type="term" value="C:snRNA-activating protein complex"/>
    <property type="evidence" value="ECO:0007669"/>
    <property type="project" value="TreeGrafter"/>
</dbReference>
<keyword evidence="4" id="KW-0805">Transcription regulation</keyword>
<evidence type="ECO:0000256" key="1">
    <source>
        <dbReference type="ARBA" id="ARBA00004123"/>
    </source>
</evidence>
<dbReference type="GO" id="GO:0005634">
    <property type="term" value="C:nucleus"/>
    <property type="evidence" value="ECO:0007669"/>
    <property type="project" value="UniProtKB-SubCell"/>
</dbReference>
<name>A0AAN9AB32_HALRR</name>
<dbReference type="Proteomes" id="UP001381693">
    <property type="component" value="Unassembled WGS sequence"/>
</dbReference>
<dbReference type="GO" id="GO:0001006">
    <property type="term" value="F:RNA polymerase III type 3 promoter sequence-specific DNA binding"/>
    <property type="evidence" value="ECO:0007669"/>
    <property type="project" value="TreeGrafter"/>
</dbReference>
<evidence type="ECO:0000256" key="6">
    <source>
        <dbReference type="ARBA" id="ARBA00023163"/>
    </source>
</evidence>
<evidence type="ECO:0000313" key="11">
    <source>
        <dbReference type="EMBL" id="KAK7078715.1"/>
    </source>
</evidence>
<keyword evidence="5" id="KW-0238">DNA-binding</keyword>
<evidence type="ECO:0000256" key="3">
    <source>
        <dbReference type="ARBA" id="ARBA00013634"/>
    </source>
</evidence>
<dbReference type="GO" id="GO:0001046">
    <property type="term" value="F:core promoter sequence-specific DNA binding"/>
    <property type="evidence" value="ECO:0007669"/>
    <property type="project" value="TreeGrafter"/>
</dbReference>
<keyword evidence="6" id="KW-0804">Transcription</keyword>
<dbReference type="GO" id="GO:0003681">
    <property type="term" value="F:bent DNA binding"/>
    <property type="evidence" value="ECO:0007669"/>
    <property type="project" value="TreeGrafter"/>
</dbReference>
<keyword evidence="12" id="KW-1185">Reference proteome</keyword>
<organism evidence="11 12">
    <name type="scientific">Halocaridina rubra</name>
    <name type="common">Hawaiian red shrimp</name>
    <dbReference type="NCBI Taxonomy" id="373956"/>
    <lineage>
        <taxon>Eukaryota</taxon>
        <taxon>Metazoa</taxon>
        <taxon>Ecdysozoa</taxon>
        <taxon>Arthropoda</taxon>
        <taxon>Crustacea</taxon>
        <taxon>Multicrustacea</taxon>
        <taxon>Malacostraca</taxon>
        <taxon>Eumalacostraca</taxon>
        <taxon>Eucarida</taxon>
        <taxon>Decapoda</taxon>
        <taxon>Pleocyemata</taxon>
        <taxon>Caridea</taxon>
        <taxon>Atyoidea</taxon>
        <taxon>Atyidae</taxon>
        <taxon>Halocaridina</taxon>
    </lineage>
</organism>
<protein>
    <recommendedName>
        <fullName evidence="3">snRNA-activating protein complex subunit 3</fullName>
    </recommendedName>
    <alternativeName>
        <fullName evidence="10">Small nuclear RNA-activating complex polypeptide 3</fullName>
    </alternativeName>
</protein>
<evidence type="ECO:0000256" key="4">
    <source>
        <dbReference type="ARBA" id="ARBA00023015"/>
    </source>
</evidence>
<evidence type="ECO:0000313" key="12">
    <source>
        <dbReference type="Proteomes" id="UP001381693"/>
    </source>
</evidence>
<comment type="caution">
    <text evidence="11">The sequence shown here is derived from an EMBL/GenBank/DDBJ whole genome shotgun (WGS) entry which is preliminary data.</text>
</comment>
<dbReference type="EMBL" id="JAXCGZ010007696">
    <property type="protein sequence ID" value="KAK7078715.1"/>
    <property type="molecule type" value="Genomic_DNA"/>
</dbReference>
<comment type="subunit">
    <text evidence="9">Part of the SNAPc complex composed of 5 subunits: SNAPC1, SNAPC2, SNAPC3, SNAPC4 and SNAPC5. SNAPC3 interacts with SNAPC1.</text>
</comment>
<accession>A0AAN9AB32</accession>
<dbReference type="PANTHER" id="PTHR13421">
    <property type="entry name" value="SNRNA-ACTIVATING PROTEIN COMPLEX SUBUNIT 3"/>
    <property type="match status" value="1"/>
</dbReference>
<comment type="function">
    <text evidence="8">Part of the SNAPc complex required for the transcription of both RNA polymerase II and III small-nuclear RNA genes. Binds to the proximal sequence element (PSE), a non-TATA-box basal promoter element common to these 2 types of genes. Recruits TBP and BRF2 to the U6 snRNA TATA box.</text>
</comment>
<gene>
    <name evidence="11" type="primary">SNAPC3</name>
    <name evidence="11" type="ORF">SK128_017956</name>
</gene>
<evidence type="ECO:0000256" key="9">
    <source>
        <dbReference type="ARBA" id="ARBA00025958"/>
    </source>
</evidence>